<dbReference type="RefSeq" id="WP_183970794.1">
    <property type="nucleotide sequence ID" value="NZ_BAABEW010000031.1"/>
</dbReference>
<comment type="caution">
    <text evidence="3">The sequence shown here is derived from an EMBL/GenBank/DDBJ whole genome shotgun (WGS) entry which is preliminary data.</text>
</comment>
<feature type="transmembrane region" description="Helical" evidence="2">
    <location>
        <begin position="119"/>
        <end position="141"/>
    </location>
</feature>
<evidence type="ECO:0008006" key="5">
    <source>
        <dbReference type="Google" id="ProtNLM"/>
    </source>
</evidence>
<name>A0A7W8HKU2_9BURK</name>
<dbReference type="AlphaFoldDB" id="A0A7W8HKU2"/>
<feature type="compositionally biased region" description="Low complexity" evidence="1">
    <location>
        <begin position="175"/>
        <end position="186"/>
    </location>
</feature>
<feature type="transmembrane region" description="Helical" evidence="2">
    <location>
        <begin position="30"/>
        <end position="47"/>
    </location>
</feature>
<accession>A0A7W8HKU2</accession>
<evidence type="ECO:0000256" key="1">
    <source>
        <dbReference type="SAM" id="MobiDB-lite"/>
    </source>
</evidence>
<keyword evidence="2" id="KW-0812">Transmembrane</keyword>
<dbReference type="EMBL" id="JACHGB010000011">
    <property type="protein sequence ID" value="MBB5273931.1"/>
    <property type="molecule type" value="Genomic_DNA"/>
</dbReference>
<sequence>MSEPTPQATYNANLATLASIQKSAEEKYDAILTTLGSAFLAMSLSYVKDVVPLEGSMALWMLYASWVGFAVTIISTVLSLGFGPKAVAWHVSKLKPDEYPPAGLEEQNPWNRRIAKLNIASGASFIIAVVFTVVFVLINTVQLRSAMEKRIPQQGEVSKRGLTIPAMQTGEQKPAESPASGSSEAPAPAPPQPSANGSK</sequence>
<keyword evidence="2" id="KW-1133">Transmembrane helix</keyword>
<evidence type="ECO:0000313" key="3">
    <source>
        <dbReference type="EMBL" id="MBB5273931.1"/>
    </source>
</evidence>
<evidence type="ECO:0000256" key="2">
    <source>
        <dbReference type="SAM" id="Phobius"/>
    </source>
</evidence>
<gene>
    <name evidence="3" type="ORF">HNQ70_003965</name>
</gene>
<dbReference type="Proteomes" id="UP000532440">
    <property type="component" value="Unassembled WGS sequence"/>
</dbReference>
<keyword evidence="4" id="KW-1185">Reference proteome</keyword>
<feature type="transmembrane region" description="Helical" evidence="2">
    <location>
        <begin position="59"/>
        <end position="82"/>
    </location>
</feature>
<keyword evidence="2" id="KW-0472">Membrane</keyword>
<evidence type="ECO:0000313" key="4">
    <source>
        <dbReference type="Proteomes" id="UP000532440"/>
    </source>
</evidence>
<protein>
    <recommendedName>
        <fullName evidence="5">Transmembrane protein</fullName>
    </recommendedName>
</protein>
<proteinExistence type="predicted"/>
<reference evidence="3 4" key="1">
    <citation type="submission" date="2020-08" db="EMBL/GenBank/DDBJ databases">
        <title>Genomic Encyclopedia of Type Strains, Phase IV (KMG-IV): sequencing the most valuable type-strain genomes for metagenomic binning, comparative biology and taxonomic classification.</title>
        <authorList>
            <person name="Goeker M."/>
        </authorList>
    </citation>
    <scope>NUCLEOTIDE SEQUENCE [LARGE SCALE GENOMIC DNA]</scope>
    <source>
        <strain evidence="3 4">DSM 29781</strain>
    </source>
</reference>
<organism evidence="3 4">
    <name type="scientific">Quisquiliibacterium transsilvanicum</name>
    <dbReference type="NCBI Taxonomy" id="1549638"/>
    <lineage>
        <taxon>Bacteria</taxon>
        <taxon>Pseudomonadati</taxon>
        <taxon>Pseudomonadota</taxon>
        <taxon>Betaproteobacteria</taxon>
        <taxon>Burkholderiales</taxon>
        <taxon>Burkholderiaceae</taxon>
        <taxon>Quisquiliibacterium</taxon>
    </lineage>
</organism>
<feature type="region of interest" description="Disordered" evidence="1">
    <location>
        <begin position="154"/>
        <end position="199"/>
    </location>
</feature>